<evidence type="ECO:0000313" key="10">
    <source>
        <dbReference type="EMBL" id="RKO98717.1"/>
    </source>
</evidence>
<evidence type="ECO:0008006" key="12">
    <source>
        <dbReference type="Google" id="ProtNLM"/>
    </source>
</evidence>
<dbReference type="InterPro" id="IPR034804">
    <property type="entry name" value="SQR/QFR_C/D"/>
</dbReference>
<dbReference type="SUPFAM" id="SSF81343">
    <property type="entry name" value="Fumarate reductase respiratory complex transmembrane subunits"/>
    <property type="match status" value="1"/>
</dbReference>
<evidence type="ECO:0000256" key="9">
    <source>
        <dbReference type="SAM" id="Phobius"/>
    </source>
</evidence>
<evidence type="ECO:0000256" key="5">
    <source>
        <dbReference type="ARBA" id="ARBA00022989"/>
    </source>
</evidence>
<dbReference type="GO" id="GO:0006099">
    <property type="term" value="P:tricarboxylic acid cycle"/>
    <property type="evidence" value="ECO:0007669"/>
    <property type="project" value="InterPro"/>
</dbReference>
<proteinExistence type="predicted"/>
<dbReference type="AlphaFoldDB" id="A0A4V1ITY9"/>
<evidence type="ECO:0000313" key="11">
    <source>
        <dbReference type="Proteomes" id="UP000274922"/>
    </source>
</evidence>
<organism evidence="10 11">
    <name type="scientific">Caulochytrium protostelioides</name>
    <dbReference type="NCBI Taxonomy" id="1555241"/>
    <lineage>
        <taxon>Eukaryota</taxon>
        <taxon>Fungi</taxon>
        <taxon>Fungi incertae sedis</taxon>
        <taxon>Chytridiomycota</taxon>
        <taxon>Chytridiomycota incertae sedis</taxon>
        <taxon>Chytridiomycetes</taxon>
        <taxon>Caulochytriales</taxon>
        <taxon>Caulochytriaceae</taxon>
        <taxon>Caulochytrium</taxon>
    </lineage>
</organism>
<feature type="transmembrane region" description="Helical" evidence="9">
    <location>
        <begin position="25"/>
        <end position="48"/>
    </location>
</feature>
<keyword evidence="6 8" id="KW-0408">Iron</keyword>
<dbReference type="InterPro" id="IPR014314">
    <property type="entry name" value="Succ_DH_cytb556"/>
</dbReference>
<reference evidence="11" key="1">
    <citation type="journal article" date="2018" name="Nat. Microbiol.">
        <title>Leveraging single-cell genomics to expand the fungal tree of life.</title>
        <authorList>
            <person name="Ahrendt S.R."/>
            <person name="Quandt C.A."/>
            <person name="Ciobanu D."/>
            <person name="Clum A."/>
            <person name="Salamov A."/>
            <person name="Andreopoulos B."/>
            <person name="Cheng J.F."/>
            <person name="Woyke T."/>
            <person name="Pelin A."/>
            <person name="Henrissat B."/>
            <person name="Reynolds N.K."/>
            <person name="Benny G.L."/>
            <person name="Smith M.E."/>
            <person name="James T.Y."/>
            <person name="Grigoriev I.V."/>
        </authorList>
    </citation>
    <scope>NUCLEOTIDE SEQUENCE [LARGE SCALE GENOMIC DNA]</scope>
    <source>
        <strain evidence="11">ATCC 52028</strain>
    </source>
</reference>
<evidence type="ECO:0000256" key="1">
    <source>
        <dbReference type="ARBA" id="ARBA00004141"/>
    </source>
</evidence>
<dbReference type="GO" id="GO:0005739">
    <property type="term" value="C:mitochondrion"/>
    <property type="evidence" value="ECO:0007669"/>
    <property type="project" value="GOC"/>
</dbReference>
<evidence type="ECO:0000256" key="3">
    <source>
        <dbReference type="ARBA" id="ARBA00022692"/>
    </source>
</evidence>
<gene>
    <name evidence="10" type="ORF">CXG81DRAFT_5240</name>
</gene>
<evidence type="ECO:0000256" key="6">
    <source>
        <dbReference type="ARBA" id="ARBA00023004"/>
    </source>
</evidence>
<feature type="binding site" description="axial binding residue" evidence="8">
    <location>
        <position position="82"/>
    </location>
    <ligand>
        <name>heme</name>
        <dbReference type="ChEBI" id="CHEBI:30413"/>
        <note>ligand shared with second transmembrane subunit</note>
    </ligand>
    <ligandPart>
        <name>Fe</name>
        <dbReference type="ChEBI" id="CHEBI:18248"/>
    </ligandPart>
</feature>
<keyword evidence="7 9" id="KW-0472">Membrane</keyword>
<dbReference type="PANTHER" id="PTHR10978">
    <property type="entry name" value="SUCCINATE DEHYDROGENASE CYTOCHROME B560 SUBUNIT"/>
    <property type="match status" value="1"/>
</dbReference>
<keyword evidence="4 8" id="KW-0479">Metal-binding</keyword>
<feature type="non-terminal residue" evidence="10">
    <location>
        <position position="120"/>
    </location>
</feature>
<dbReference type="PROSITE" id="PS01001">
    <property type="entry name" value="SDH_CYT_2"/>
    <property type="match status" value="1"/>
</dbReference>
<evidence type="ECO:0000256" key="8">
    <source>
        <dbReference type="PIRSR" id="PIRSR000178-1"/>
    </source>
</evidence>
<evidence type="ECO:0000256" key="7">
    <source>
        <dbReference type="ARBA" id="ARBA00023136"/>
    </source>
</evidence>
<dbReference type="PIRSF" id="PIRSF000178">
    <property type="entry name" value="SDH_cyt_b560"/>
    <property type="match status" value="1"/>
</dbReference>
<dbReference type="CDD" id="cd03499">
    <property type="entry name" value="SQR_TypeC_SdhC"/>
    <property type="match status" value="1"/>
</dbReference>
<dbReference type="NCBIfam" id="TIGR02970">
    <property type="entry name" value="succ_dehyd_cytB"/>
    <property type="match status" value="1"/>
</dbReference>
<dbReference type="GO" id="GO:0046872">
    <property type="term" value="F:metal ion binding"/>
    <property type="evidence" value="ECO:0007669"/>
    <property type="project" value="UniProtKB-KW"/>
</dbReference>
<accession>A0A4V1ITY9</accession>
<dbReference type="Pfam" id="PF01127">
    <property type="entry name" value="Sdh_cyt"/>
    <property type="match status" value="1"/>
</dbReference>
<sequence length="120" mass="12628">AKALNRPMSPHLTIYRPQITSVASILNRITGSGLAMLTYGVGMVYGIVGFESASFALALHAMIPAALLTTAKGLLGFSFFYHAAAGLRHFVWDLASQLTIPGVTQTGYVALAIGFAGGIW</sequence>
<dbReference type="Gene3D" id="1.20.1300.10">
    <property type="entry name" value="Fumarate reductase/succinate dehydrogenase, transmembrane subunit"/>
    <property type="match status" value="1"/>
</dbReference>
<keyword evidence="3 9" id="KW-0812">Transmembrane</keyword>
<evidence type="ECO:0000256" key="4">
    <source>
        <dbReference type="ARBA" id="ARBA00022723"/>
    </source>
</evidence>
<dbReference type="EMBL" id="ML014374">
    <property type="protein sequence ID" value="RKO98717.1"/>
    <property type="molecule type" value="Genomic_DNA"/>
</dbReference>
<keyword evidence="2 8" id="KW-0349">Heme</keyword>
<dbReference type="InterPro" id="IPR018495">
    <property type="entry name" value="Succ_DH_cyt_bsu_CS"/>
</dbReference>
<dbReference type="PANTHER" id="PTHR10978:SF5">
    <property type="entry name" value="SUCCINATE DEHYDROGENASE CYTOCHROME B560 SUBUNIT, MITOCHONDRIAL"/>
    <property type="match status" value="1"/>
</dbReference>
<keyword evidence="11" id="KW-1185">Reference proteome</keyword>
<dbReference type="STRING" id="1555241.A0A4V1ITY9"/>
<keyword evidence="5 9" id="KW-1133">Transmembrane helix</keyword>
<evidence type="ECO:0000256" key="2">
    <source>
        <dbReference type="ARBA" id="ARBA00022617"/>
    </source>
</evidence>
<dbReference type="GO" id="GO:0009055">
    <property type="term" value="F:electron transfer activity"/>
    <property type="evidence" value="ECO:0007669"/>
    <property type="project" value="InterPro"/>
</dbReference>
<dbReference type="OrthoDB" id="588261at2759"/>
<comment type="cofactor">
    <cofactor evidence="8">
        <name>heme</name>
        <dbReference type="ChEBI" id="CHEBI:30413"/>
    </cofactor>
    <text evidence="8">The heme is bound between the two transmembrane subunits.</text>
</comment>
<dbReference type="GO" id="GO:0006121">
    <property type="term" value="P:mitochondrial electron transport, succinate to ubiquinone"/>
    <property type="evidence" value="ECO:0007669"/>
    <property type="project" value="TreeGrafter"/>
</dbReference>
<feature type="non-terminal residue" evidence="10">
    <location>
        <position position="1"/>
    </location>
</feature>
<dbReference type="Proteomes" id="UP000274922">
    <property type="component" value="Unassembled WGS sequence"/>
</dbReference>
<name>A0A4V1ITY9_9FUNG</name>
<protein>
    <recommendedName>
        <fullName evidence="12">Cytochrome b560 subunit of succinate dehydrogenase</fullName>
    </recommendedName>
</protein>
<comment type="subcellular location">
    <subcellularLocation>
        <location evidence="1">Membrane</location>
        <topology evidence="1">Multi-pass membrane protein</topology>
    </subcellularLocation>
</comment>
<feature type="transmembrane region" description="Helical" evidence="9">
    <location>
        <begin position="54"/>
        <end position="81"/>
    </location>
</feature>
<dbReference type="GO" id="GO:0016020">
    <property type="term" value="C:membrane"/>
    <property type="evidence" value="ECO:0007669"/>
    <property type="project" value="UniProtKB-SubCell"/>
</dbReference>
<dbReference type="InterPro" id="IPR000701">
    <property type="entry name" value="SuccDH_FuR_B_TM-su"/>
</dbReference>